<keyword evidence="2" id="KW-1185">Reference proteome</keyword>
<name>A0AAV4SAF8_CAEEX</name>
<accession>A0AAV4SAF8</accession>
<protein>
    <submittedName>
        <fullName evidence="1">Uncharacterized protein</fullName>
    </submittedName>
</protein>
<comment type="caution">
    <text evidence="1">The sequence shown here is derived from an EMBL/GenBank/DDBJ whole genome shotgun (WGS) entry which is preliminary data.</text>
</comment>
<organism evidence="1 2">
    <name type="scientific">Caerostris extrusa</name>
    <name type="common">Bark spider</name>
    <name type="synonym">Caerostris bankana</name>
    <dbReference type="NCBI Taxonomy" id="172846"/>
    <lineage>
        <taxon>Eukaryota</taxon>
        <taxon>Metazoa</taxon>
        <taxon>Ecdysozoa</taxon>
        <taxon>Arthropoda</taxon>
        <taxon>Chelicerata</taxon>
        <taxon>Arachnida</taxon>
        <taxon>Araneae</taxon>
        <taxon>Araneomorphae</taxon>
        <taxon>Entelegynae</taxon>
        <taxon>Araneoidea</taxon>
        <taxon>Araneidae</taxon>
        <taxon>Caerostris</taxon>
    </lineage>
</organism>
<evidence type="ECO:0000313" key="1">
    <source>
        <dbReference type="EMBL" id="GIY29636.1"/>
    </source>
</evidence>
<gene>
    <name evidence="1" type="ORF">CEXT_270341</name>
</gene>
<sequence>MQFQNKERETHTENCYKNKAQGGVLKGWNLFFYRPVFYPMSPLDRYPFIWGTLGDVQQTASDINTKRLVTERVGGELSVCSRGKRRIDFMILEAFFPTRGEIGSYSKSECVL</sequence>
<dbReference type="Proteomes" id="UP001054945">
    <property type="component" value="Unassembled WGS sequence"/>
</dbReference>
<reference evidence="1 2" key="1">
    <citation type="submission" date="2021-06" db="EMBL/GenBank/DDBJ databases">
        <title>Caerostris extrusa draft genome.</title>
        <authorList>
            <person name="Kono N."/>
            <person name="Arakawa K."/>
        </authorList>
    </citation>
    <scope>NUCLEOTIDE SEQUENCE [LARGE SCALE GENOMIC DNA]</scope>
</reference>
<dbReference type="EMBL" id="BPLR01009103">
    <property type="protein sequence ID" value="GIY29636.1"/>
    <property type="molecule type" value="Genomic_DNA"/>
</dbReference>
<dbReference type="AlphaFoldDB" id="A0AAV4SAF8"/>
<proteinExistence type="predicted"/>
<evidence type="ECO:0000313" key="2">
    <source>
        <dbReference type="Proteomes" id="UP001054945"/>
    </source>
</evidence>